<keyword evidence="3" id="KW-1185">Reference proteome</keyword>
<evidence type="ECO:0000313" key="3">
    <source>
        <dbReference type="Proteomes" id="UP001347796"/>
    </source>
</evidence>
<feature type="region of interest" description="Disordered" evidence="1">
    <location>
        <begin position="1"/>
        <end position="29"/>
    </location>
</feature>
<dbReference type="EMBL" id="JAZGQO010000006">
    <property type="protein sequence ID" value="KAK6183810.1"/>
    <property type="molecule type" value="Genomic_DNA"/>
</dbReference>
<gene>
    <name evidence="2" type="ORF">SNE40_006406</name>
</gene>
<dbReference type="AlphaFoldDB" id="A0AAN8Q645"/>
<organism evidence="2 3">
    <name type="scientific">Patella caerulea</name>
    <name type="common">Rayed Mediterranean limpet</name>
    <dbReference type="NCBI Taxonomy" id="87958"/>
    <lineage>
        <taxon>Eukaryota</taxon>
        <taxon>Metazoa</taxon>
        <taxon>Spiralia</taxon>
        <taxon>Lophotrochozoa</taxon>
        <taxon>Mollusca</taxon>
        <taxon>Gastropoda</taxon>
        <taxon>Patellogastropoda</taxon>
        <taxon>Patelloidea</taxon>
        <taxon>Patellidae</taxon>
        <taxon>Patella</taxon>
    </lineage>
</organism>
<evidence type="ECO:0000256" key="1">
    <source>
        <dbReference type="SAM" id="MobiDB-lite"/>
    </source>
</evidence>
<proteinExistence type="predicted"/>
<protein>
    <submittedName>
        <fullName evidence="2">Uncharacterized protein</fullName>
    </submittedName>
</protein>
<sequence length="142" mass="16411">MDTGITNTKTTETEENNNFTDRQQTENENVNGTLSRLDTQNCDEVDTCDDFMQARDFEVVKAHYVGKRVLLSAHSKVTKTMTVRNRRVELVEDIKPDDYFKVFQKINKKDGAEEDYFVVCFTKRIGFYFRIAPLPVPGVVET</sequence>
<evidence type="ECO:0000313" key="2">
    <source>
        <dbReference type="EMBL" id="KAK6183810.1"/>
    </source>
</evidence>
<name>A0AAN8Q645_PATCE</name>
<accession>A0AAN8Q645</accession>
<dbReference type="Proteomes" id="UP001347796">
    <property type="component" value="Unassembled WGS sequence"/>
</dbReference>
<comment type="caution">
    <text evidence="2">The sequence shown here is derived from an EMBL/GenBank/DDBJ whole genome shotgun (WGS) entry which is preliminary data.</text>
</comment>
<feature type="compositionally biased region" description="Low complexity" evidence="1">
    <location>
        <begin position="1"/>
        <end position="20"/>
    </location>
</feature>
<reference evidence="2 3" key="1">
    <citation type="submission" date="2024-01" db="EMBL/GenBank/DDBJ databases">
        <title>The genome of the rayed Mediterranean limpet Patella caerulea (Linnaeus, 1758).</title>
        <authorList>
            <person name="Anh-Thu Weber A."/>
            <person name="Halstead-Nussloch G."/>
        </authorList>
    </citation>
    <scope>NUCLEOTIDE SEQUENCE [LARGE SCALE GENOMIC DNA]</scope>
    <source>
        <strain evidence="2">AATW-2023a</strain>
        <tissue evidence="2">Whole specimen</tissue>
    </source>
</reference>